<evidence type="ECO:0000313" key="4">
    <source>
        <dbReference type="Proteomes" id="UP001159363"/>
    </source>
</evidence>
<feature type="compositionally biased region" description="Basic and acidic residues" evidence="1">
    <location>
        <begin position="673"/>
        <end position="682"/>
    </location>
</feature>
<gene>
    <name evidence="3" type="ORF">PR048_019378</name>
</gene>
<accession>A0ABQ9H3C5</accession>
<evidence type="ECO:0000256" key="2">
    <source>
        <dbReference type="SAM" id="Phobius"/>
    </source>
</evidence>
<evidence type="ECO:0000313" key="3">
    <source>
        <dbReference type="EMBL" id="KAJ8878792.1"/>
    </source>
</evidence>
<feature type="compositionally biased region" description="Polar residues" evidence="1">
    <location>
        <begin position="905"/>
        <end position="914"/>
    </location>
</feature>
<feature type="region of interest" description="Disordered" evidence="1">
    <location>
        <begin position="857"/>
        <end position="957"/>
    </location>
</feature>
<keyword evidence="2" id="KW-0812">Transmembrane</keyword>
<name>A0ABQ9H3C5_9NEOP</name>
<proteinExistence type="predicted"/>
<comment type="caution">
    <text evidence="3">The sequence shown here is derived from an EMBL/GenBank/DDBJ whole genome shotgun (WGS) entry which is preliminary data.</text>
</comment>
<organism evidence="3 4">
    <name type="scientific">Dryococelus australis</name>
    <dbReference type="NCBI Taxonomy" id="614101"/>
    <lineage>
        <taxon>Eukaryota</taxon>
        <taxon>Metazoa</taxon>
        <taxon>Ecdysozoa</taxon>
        <taxon>Arthropoda</taxon>
        <taxon>Hexapoda</taxon>
        <taxon>Insecta</taxon>
        <taxon>Pterygota</taxon>
        <taxon>Neoptera</taxon>
        <taxon>Polyneoptera</taxon>
        <taxon>Phasmatodea</taxon>
        <taxon>Verophasmatodea</taxon>
        <taxon>Anareolatae</taxon>
        <taxon>Phasmatidae</taxon>
        <taxon>Eurycanthinae</taxon>
        <taxon>Dryococelus</taxon>
    </lineage>
</organism>
<feature type="compositionally biased region" description="Polar residues" evidence="1">
    <location>
        <begin position="780"/>
        <end position="790"/>
    </location>
</feature>
<feature type="compositionally biased region" description="Basic residues" evidence="1">
    <location>
        <begin position="931"/>
        <end position="941"/>
    </location>
</feature>
<keyword evidence="2" id="KW-0472">Membrane</keyword>
<feature type="transmembrane region" description="Helical" evidence="2">
    <location>
        <begin position="163"/>
        <end position="184"/>
    </location>
</feature>
<evidence type="ECO:0000256" key="1">
    <source>
        <dbReference type="SAM" id="MobiDB-lite"/>
    </source>
</evidence>
<keyword evidence="4" id="KW-1185">Reference proteome</keyword>
<feature type="region of interest" description="Disordered" evidence="1">
    <location>
        <begin position="608"/>
        <end position="643"/>
    </location>
</feature>
<keyword evidence="2" id="KW-1133">Transmembrane helix</keyword>
<reference evidence="3 4" key="1">
    <citation type="submission" date="2023-02" db="EMBL/GenBank/DDBJ databases">
        <title>LHISI_Scaffold_Assembly.</title>
        <authorList>
            <person name="Stuart O.P."/>
            <person name="Cleave R."/>
            <person name="Magrath M.J.L."/>
            <person name="Mikheyev A.S."/>
        </authorList>
    </citation>
    <scope>NUCLEOTIDE SEQUENCE [LARGE SCALE GENOMIC DNA]</scope>
    <source>
        <strain evidence="3">Daus_M_001</strain>
        <tissue evidence="3">Leg muscle</tissue>
    </source>
</reference>
<dbReference type="EMBL" id="JARBHB010000007">
    <property type="protein sequence ID" value="KAJ8878792.1"/>
    <property type="molecule type" value="Genomic_DNA"/>
</dbReference>
<sequence length="1240" mass="136485">MREKRCMEQRRNEMARETIPTCENSGTTPPGIEPGSPKWDGPPWKPRVQGQEARDRYGRHLTHTPSASSLLRAGRFSVCDICYLHAPESRLTLSKVARLLLTELACGKSGIRFPVVASKEEPFQKPRKAEIRRAGPGFEPRFSQTRVQKLTTTSFRSLVRRHVGLAVVSSLFAICEAVSCYPAIVFRDPVPGCDPPFGKRWSIGRLSVGEKCAVGESPWPHPADLPRPVSETVLPRGPGYSQIASPPGVEMEAGDSARGKVALCLPVRLRARRNCGPQVCNFSPRASVCGRAIVPGVGSAVGSALIAQGQSGRLDVGLSGVRAPVAPRKISNSPVVLHVHSEFVIRELNSCLIGNRKLLRGSIPKTERGSVVVTYWTRIREDRDHPDFGFPAVFPKSLQRPRHTLYLYVGIGEFREFTDKLAVLHCPVYTRASDVCSLARESSQCPSLHTWHYDTRYLFDCKSAIGLESSRACLMSCDPFVKKSVLVSPVSLPRFLTLEAQLYPTLRRSALEWELLDTRQTQGRCPVQCVNMSRRVITTFDLTGIVSLHQQTLSVREIDRLIVLRRNEGAEGQREIPEKIRLPAAWSGDISVVGGNLKISSRGSEVTVEQRRNARLGEAGDPRENPPTSIIWHDSHKQKSVSDPVGDRTRFAWVVILRAEEGEAWSSGMQRRGKQEIPVRHDSHMRKSGSDPVGYRGPVTTVNRLASGEYTTAVGQPNRVYTIPRVCYILLTWDQQLDRTASSVSLTLFALCIPAARRCLHSVRCAALRSSCRPLGAGRSGSSSEQTSRGARSRDPPHPRSPGSFRGGDFDRPQSSLADSRILVPCRPYLDRASGPQTRKRRCCKWREPNIEVLRADEGEVRRSPRKPVGQAASAGVIPTCENPKSELPPPPQLPPTVEEGEWSNRYTTATPPRSKQPDVVNDDNDDTNNHHRPPGLAHHRPPSERSRLGSVYPHQSPPAAVTANVMTWNTPAPLLADSIKIPPPQCSQRGERKRLGWKTDGALSWAGEQKSFPLAKLFRNSPGDGNMSYEKSSHSRVGLLASHQGEPGSISGRVTPGFLHVGVVPDDASGRRVISGIPRSPPMHSGIPALLHFHLISPSSALKISSFRATQISQLNSTLFCPFIELCFVVPLACPGLTQIRQVGNSIPIDFALLMGFPDSWDTWHPGGELRATAVIFDDVTLKPPALALLVSSGHLGFPLVPFWNFPFSPPALSFHLGSSCSCIPILFSPTLSLRCYFF</sequence>
<dbReference type="Proteomes" id="UP001159363">
    <property type="component" value="Chromosome 6"/>
</dbReference>
<feature type="region of interest" description="Disordered" evidence="1">
    <location>
        <begin position="20"/>
        <end position="54"/>
    </location>
</feature>
<protein>
    <submittedName>
        <fullName evidence="3">Uncharacterized protein</fullName>
    </submittedName>
</protein>
<feature type="region of interest" description="Disordered" evidence="1">
    <location>
        <begin position="667"/>
        <end position="697"/>
    </location>
</feature>
<feature type="region of interest" description="Disordered" evidence="1">
    <location>
        <begin position="774"/>
        <end position="817"/>
    </location>
</feature>